<dbReference type="PANTHER" id="PTHR15600">
    <property type="entry name" value="SACSIN"/>
    <property type="match status" value="1"/>
</dbReference>
<dbReference type="SUPFAM" id="SSF55874">
    <property type="entry name" value="ATPase domain of HSP90 chaperone/DNA topoisomerase II/histidine kinase"/>
    <property type="match status" value="2"/>
</dbReference>
<dbReference type="NCBIfam" id="NF047352">
    <property type="entry name" value="P_loop_sacsin"/>
    <property type="match status" value="2"/>
</dbReference>
<feature type="domain" description="Sacsin/Nov" evidence="2">
    <location>
        <begin position="1285"/>
        <end position="1521"/>
    </location>
</feature>
<sequence length="3328" mass="371570">MADQKLAGEDQDKSMESPVATPESIFLEDFGQKVDLTRRIREVLVNYPEGTTVLKELIQNADDAGATTVRLCLDRRLHGTDSLLSETLAPWQGPALLAYNDAIFTEEDFVSISRIGGSSKHGQASKTGRFGVGFNSVYHLTDLPSFVSGKYVVLFDPQGIFLPKVSASNPGKRIDYVSSSAISLYKDQFFPYCAFGCDMKNTICRNSIPFPSEECRAGSNQQAFQARLYEEGVFTLLFLKNALRIEMYVWEAWDNEPRKLYSCSVGSASDDIVWHRQAALRFPKSVNSTESQVDCYSVDFLSESTIGTQSEKKTDSFYLVQTLASTSSRIGSFAATASKEYDIHLLPWASVAACISDNSAHNDSLKLGRAFCFLPLPVRTGLTVQVNGYFEVSSNRRGIWYGADMDRSGKIRSVWNRLLLEDVVAPAFMQLLLGVRGLLDSRDLYYSLWPSGSFEEPWSILVEHIYRNISSAPVLHSDLEGGKWVSPVEAFLHDDEVTKSKELGEALIVLGMPIVCLPNVLFNMLLKYASSFQQKVVTPDTVRCFLRECRSVSTLGKYFKLVLLEYCLEDLLDDDVGTHAYNLPLLPLANGEFGSLSDASNGISYFICNDLEFMLLKQIYDRIIDKNIPIDILSRLSAIAKSSKANLVIFNVQYFLQFYPRFVPLIGNIKAKCYGIQSLAIITLLQHAKERDELRAFLLDPKWYFGDCLNESDIRNCTRLPIYKVYGDGSTQSFQFSDLENPRKYLPPVDSPECFLGAEFLISSSDVEVEILLRYYGIERMGKARFYKQQVLNRVGELQPEVRDSIVLSILQNLPQLCVEDLSFRDYLKNLEFIPTFGGALRSPTALYDPRNEELYALLEDSDSFPCGPFQEPGILDMLHGLGLKTSVTPETVIQSARQVERLMHEDQQKSQLKGKVLLSYLEVNAMRWIPNALNDDQGTMNRMLSRAATAFRPRNLKSDLEKFWNDLRLISWCPVVVSAPFQTLPWPVVSSMVAPPKLVRLQADLWLVSASMRILDGECSSTALSTSLGWSSPPGGGVIAAQLLELGKNNEIVNDQVLRQELALAMPRIYSILTGLIGSDEMDIVKAVLEGSRWIWVGDGFATADEVVLDGPIHLAPYIRVIPVDLAVFKELFLELGIREFLNSTDYANILCRMALKKGSSPLDAQEMRAALLIVQHLAEVQIHDQKVKIYLPDVSGRLYPATDLVYNDAPWLLGSEDHDSPFGGPSNVALNARRTVQKFVHGNISIDVAEKLGVCSLRRTLLAESADSMNLSLSGAAEAFGQHEALTTRLKHILEMYADGPGILFELVQNAEDAGASEVSFLLDKTQYGTSSVLSPEMADWQGPALYCFNDSVFSPQDLYAISRIGQESKLEKPFAIGRFGLGFNCVYHFTDIPTFVSGENIVMFDPHACNLPGISPSHPGLRIKFAGRKIMEQFPDQFSPFLHFGCDLQQPFPGTLFRFPLRSASAASRSQIKKEGYAPDDVLSLFASFSKVVSETLLFLRNVKVISVFVKEGSGHEMQLLHRVHKHCNGEPKIESNALQDVFSLFDGSQHSGLDKEQFLKKLRKSTDRDLPYKCQKIGITEESSAGNLSHCWITSECLGGAQTKNKSAVLNDKSHTYIPWACVAAYLHSVKVGLGVSDIPEMNDACAVASDVFQVSTGSLQDRKDFEGRAFCFLPLPISTGLPAHVNAYFELSSNRRDIWFGNDMAGGGKKRSDWNMYLLEGVVAPAYGRMLEKIALEIGPCDLFFSLWPKTRGLEPWALVVRELYTFIVDCSLRVDELIEALSDAGLPLVTVSKPIVERFMEIPVESASLYGLPLLPLADGSFTTFDKNGIGERIYIARGDEYDLLKDLVPNQLVDCGIPEGVYEKLCYIAQSEASNISFLSCHLLEKLLLKLLPAEWHHAKQVAWAPGQQGQPSLEWIRLLWSYLRSSCDDLSLFSKWPILPVGNHCLLQLVENSNVIKDDGWSENMSSLLLKIGCVFLRQDLPIDHPQLKFFVQLPTAIGLLNALLAVADRPENIEGLFDNASEGEMHELRSFILQSKWFVEEEMEYKHIDIIKHLPMFESYKSRKLVSLSNPIKLLKPGDIPENFLSDDFVRTESEKEKIILRRYLEIREPSRMEFYKDHVLNHMSEFLSEQGSLSAILHGVQLLVQEDNSLKSALSEIPFVLTADGSWQQPSRLYDPRVPALRTVLHREVFFPSEKFSDTETLDILVTLGLRRTLGYSGLLDCARSVSLLHDSGKPETLSYATKLLLCLDALSFKLSAEEEGNLDESKNSIFHDDNETEDGDGNLIDDQPDEDFWSEMRAIAWCPVYADPPLKGIPWLKSSNQVSQPINVRPKSQMFVVSCSMHILDGECCSLYLQKKLGWMDRPNINVLSAQLIELSKLYSQLKSHSSDVPVVDATLSKGIPALYSKMQEYIGTDEFVQLKSALDGVSWVWIGDNFVVPNALAFDSPVKFTPYLYVVPSELSEFRDLLLNLGVRISFDIWDYMHVLQRLQNDVKGFPLSTDQLNFVHRILDAVADCCSERPLFEASNTPILIPDTSAVLMHAGDLVYNDAPWMDNSTPVGKHFIHPTISNDLASRLGVQSLRCLSLVDDDMTKDLPCMDYARIKELLTSYGDNDLLLFDLLELADCCKANKLHLIFDKREHPRQSLLQHNMGEFQGPALLAILEGVSLSREEISSLQFLPPWRLRGNTLNYGLALLSCYFVCDLLSVVSGGYLYMFDPLGLVLAAPSTCAPAAKMFSLIGTNLTDRFRDQFNPMLIGPSISWPSLDSTIIRMPLSPECLNNGLELGLRRIKQISERFLEHSSRSLIFLKSVMQVSISTWEEGNSQPHQDYSVSIDSSSAIMRNPFSEKKWRKFQISRLFNSSNAATKLHVIDVNLNHGAARVVDRWLVALSLGSGQTRNMALDRRYLAYNLTPVAGVAAHISRDGHPADVCLASSIMSPLPLSGGINIPVTVLGCFLVCHNGGRSLFNYQDKEASEEAQADAGNRLMEAWNRELMSCVCDSYIELILEIQRLRRDASSSAIESSAGRAISLSLKAYGDKIYSFWPRSNGHNMVKQQGNNCGLVPMEMLKSDWGCLIEHVIRPFYARVVDLPVWQLYSGNLAKAEEGMFLSQPGNGVGGKLLPATVCSFVKEHYPVFSVPWELVTEIQALGIAVREVKPKMVRNLLRLSSTSLVLRSVDMYVDVLEYCLSDVEIRESSNSIGNSLTVDHNNTNYIHRESQVVGSSPGSVSVPNTHNFPALSTQNAGSSGDAIEMVTSLGKALFDFGRGVVEDIGRAGGPWFRGTWLLVAATASMEMETRIFYQLQLSSGVYHAQLPETI</sequence>
<name>A0A4Y1QS68_PRUDU</name>
<organism evidence="3">
    <name type="scientific">Prunus dulcis</name>
    <name type="common">Almond</name>
    <name type="synonym">Amygdalus dulcis</name>
    <dbReference type="NCBI Taxonomy" id="3755"/>
    <lineage>
        <taxon>Eukaryota</taxon>
        <taxon>Viridiplantae</taxon>
        <taxon>Streptophyta</taxon>
        <taxon>Embryophyta</taxon>
        <taxon>Tracheophyta</taxon>
        <taxon>Spermatophyta</taxon>
        <taxon>Magnoliopsida</taxon>
        <taxon>eudicotyledons</taxon>
        <taxon>Gunneridae</taxon>
        <taxon>Pentapetalae</taxon>
        <taxon>rosids</taxon>
        <taxon>fabids</taxon>
        <taxon>Rosales</taxon>
        <taxon>Rosaceae</taxon>
        <taxon>Amygdaloideae</taxon>
        <taxon>Amygdaleae</taxon>
        <taxon>Prunus</taxon>
    </lineage>
</organism>
<dbReference type="GO" id="GO:0030544">
    <property type="term" value="F:Hsp70 protein binding"/>
    <property type="evidence" value="ECO:0007669"/>
    <property type="project" value="TreeGrafter"/>
</dbReference>
<proteinExistence type="predicted"/>
<feature type="region of interest" description="Disordered" evidence="1">
    <location>
        <begin position="1"/>
        <end position="20"/>
    </location>
</feature>
<reference evidence="3" key="1">
    <citation type="journal article" date="2019" name="Science">
        <title>Mutation of a bHLH transcription factor allowed almond domestication.</title>
        <authorList>
            <person name="Sanchez-Perez R."/>
            <person name="Pavan S."/>
            <person name="Mazzeo R."/>
            <person name="Moldovan C."/>
            <person name="Aiese Cigliano R."/>
            <person name="Del Cueto J."/>
            <person name="Ricciardi F."/>
            <person name="Lotti C."/>
            <person name="Ricciardi L."/>
            <person name="Dicenta F."/>
            <person name="Lopez-Marques R.L."/>
            <person name="Lindberg Moller B."/>
        </authorList>
    </citation>
    <scope>NUCLEOTIDE SEQUENCE</scope>
</reference>
<protein>
    <submittedName>
        <fullName evidence="3">Zinc finger, C3HC4 type RING finger family protein</fullName>
    </submittedName>
</protein>
<evidence type="ECO:0000259" key="2">
    <source>
        <dbReference type="Pfam" id="PF25794"/>
    </source>
</evidence>
<dbReference type="Gene3D" id="3.30.565.10">
    <property type="entry name" value="Histidine kinase-like ATPase, C-terminal domain"/>
    <property type="match status" value="1"/>
</dbReference>
<dbReference type="InterPro" id="IPR058210">
    <property type="entry name" value="SACS/Nov_dom"/>
</dbReference>
<dbReference type="PANTHER" id="PTHR15600:SF42">
    <property type="entry name" value="SACSIN"/>
    <property type="match status" value="1"/>
</dbReference>
<dbReference type="InterPro" id="IPR052972">
    <property type="entry name" value="Sacsin_chaperone_reg"/>
</dbReference>
<evidence type="ECO:0000256" key="1">
    <source>
        <dbReference type="SAM" id="MobiDB-lite"/>
    </source>
</evidence>
<gene>
    <name evidence="3" type="ORF">Prudu_003040</name>
</gene>
<dbReference type="EMBL" id="AP019297">
    <property type="protein sequence ID" value="BBG94690.1"/>
    <property type="molecule type" value="Genomic_DNA"/>
</dbReference>
<evidence type="ECO:0000313" key="3">
    <source>
        <dbReference type="EMBL" id="BBG94690.1"/>
    </source>
</evidence>
<feature type="domain" description="Sacsin/Nov" evidence="2">
    <location>
        <begin position="34"/>
        <end position="261"/>
    </location>
</feature>
<dbReference type="InterPro" id="IPR036890">
    <property type="entry name" value="HATPase_C_sf"/>
</dbReference>
<feature type="domain" description="Sacsin/Nov" evidence="2">
    <location>
        <begin position="2611"/>
        <end position="2840"/>
    </location>
</feature>
<feature type="compositionally biased region" description="Basic and acidic residues" evidence="1">
    <location>
        <begin position="1"/>
        <end position="15"/>
    </location>
</feature>
<dbReference type="Pfam" id="PF25794">
    <property type="entry name" value="SACS"/>
    <property type="match status" value="3"/>
</dbReference>
<accession>A0A4Y1QS68</accession>